<dbReference type="GO" id="GO:0055085">
    <property type="term" value="P:transmembrane transport"/>
    <property type="evidence" value="ECO:0007669"/>
    <property type="project" value="TreeGrafter"/>
</dbReference>
<proteinExistence type="inferred from homology"/>
<keyword evidence="6 8" id="KW-1133">Transmembrane helix</keyword>
<dbReference type="PANTHER" id="PTHR21716">
    <property type="entry name" value="TRANSMEMBRANE PROTEIN"/>
    <property type="match status" value="1"/>
</dbReference>
<evidence type="ECO:0000256" key="6">
    <source>
        <dbReference type="ARBA" id="ARBA00022989"/>
    </source>
</evidence>
<evidence type="ECO:0000256" key="8">
    <source>
        <dbReference type="SAM" id="Phobius"/>
    </source>
</evidence>
<dbReference type="InterPro" id="IPR002549">
    <property type="entry name" value="AI-2E-like"/>
</dbReference>
<comment type="caution">
    <text evidence="9">The sequence shown here is derived from an EMBL/GenBank/DDBJ whole genome shotgun (WGS) entry which is preliminary data.</text>
</comment>
<dbReference type="PANTHER" id="PTHR21716:SF53">
    <property type="entry name" value="PERMEASE PERM-RELATED"/>
    <property type="match status" value="1"/>
</dbReference>
<keyword evidence="7 8" id="KW-0472">Membrane</keyword>
<keyword evidence="5 8" id="KW-0812">Transmembrane</keyword>
<organism evidence="9 10">
    <name type="scientific">Candidatus Nomurabacteria bacterium RIFCSPHIGHO2_02_FULL_42_24</name>
    <dbReference type="NCBI Taxonomy" id="1801757"/>
    <lineage>
        <taxon>Bacteria</taxon>
        <taxon>Candidatus Nomuraibacteriota</taxon>
    </lineage>
</organism>
<dbReference type="EMBL" id="MFUH01000040">
    <property type="protein sequence ID" value="OGI81141.1"/>
    <property type="molecule type" value="Genomic_DNA"/>
</dbReference>
<dbReference type="GO" id="GO:0005886">
    <property type="term" value="C:plasma membrane"/>
    <property type="evidence" value="ECO:0007669"/>
    <property type="project" value="UniProtKB-SubCell"/>
</dbReference>
<evidence type="ECO:0000256" key="5">
    <source>
        <dbReference type="ARBA" id="ARBA00022692"/>
    </source>
</evidence>
<reference evidence="9 10" key="1">
    <citation type="journal article" date="2016" name="Nat. Commun.">
        <title>Thousands of microbial genomes shed light on interconnected biogeochemical processes in an aquifer system.</title>
        <authorList>
            <person name="Anantharaman K."/>
            <person name="Brown C.T."/>
            <person name="Hug L.A."/>
            <person name="Sharon I."/>
            <person name="Castelle C.J."/>
            <person name="Probst A.J."/>
            <person name="Thomas B.C."/>
            <person name="Singh A."/>
            <person name="Wilkins M.J."/>
            <person name="Karaoz U."/>
            <person name="Brodie E.L."/>
            <person name="Williams K.H."/>
            <person name="Hubbard S.S."/>
            <person name="Banfield J.F."/>
        </authorList>
    </citation>
    <scope>NUCLEOTIDE SEQUENCE [LARGE SCALE GENOMIC DNA]</scope>
</reference>
<evidence type="ECO:0000256" key="4">
    <source>
        <dbReference type="ARBA" id="ARBA00022475"/>
    </source>
</evidence>
<evidence type="ECO:0000256" key="1">
    <source>
        <dbReference type="ARBA" id="ARBA00004651"/>
    </source>
</evidence>
<feature type="transmembrane region" description="Helical" evidence="8">
    <location>
        <begin position="156"/>
        <end position="178"/>
    </location>
</feature>
<sequence length="357" mass="38680">MPREDTPQVNINAWVIVKVALFALLAYVLYLIRDLALVFLTSIVIASFVEAAGRRLRSYGFGRVFSVILIYIISIVLLSGVLYATVPVLAEEISGVVSSVAKLLPQSGFLSNINLEPVSSAGETVSNLVHTGSLVNFFQSAGNLIQSLSSGVLETLSFVFGGIVNLILVIVISFYLSMQDRGIENFLRIVVPNKHEDYAVDLWRRSERKIAQWVKGQLVLSLIIGVLVYLLLTLFGVRYALVIALLSAVLELVPFGSILAGIPAVGLAYLDGGLNLALIVAGIYIIIQQFENYLLYPVIVQKVVGISTLAVILAILIGAKLAGFWGLILAVPMATVIIEFMNDIEKKKIFTRAGGNG</sequence>
<evidence type="ECO:0000256" key="3">
    <source>
        <dbReference type="ARBA" id="ARBA00022448"/>
    </source>
</evidence>
<protein>
    <recommendedName>
        <fullName evidence="11">AI-2E family transporter</fullName>
    </recommendedName>
</protein>
<dbReference type="AlphaFoldDB" id="A0A1F6WGW2"/>
<evidence type="ECO:0000313" key="10">
    <source>
        <dbReference type="Proteomes" id="UP000179880"/>
    </source>
</evidence>
<keyword evidence="3" id="KW-0813">Transport</keyword>
<keyword evidence="4" id="KW-1003">Cell membrane</keyword>
<name>A0A1F6WGW2_9BACT</name>
<feature type="transmembrane region" description="Helical" evidence="8">
    <location>
        <begin position="12"/>
        <end position="29"/>
    </location>
</feature>
<evidence type="ECO:0000313" key="9">
    <source>
        <dbReference type="EMBL" id="OGI81141.1"/>
    </source>
</evidence>
<dbReference type="Proteomes" id="UP000179880">
    <property type="component" value="Unassembled WGS sequence"/>
</dbReference>
<dbReference type="Pfam" id="PF01594">
    <property type="entry name" value="AI-2E_transport"/>
    <property type="match status" value="1"/>
</dbReference>
<comment type="similarity">
    <text evidence="2">Belongs to the autoinducer-2 exporter (AI-2E) (TC 2.A.86) family.</text>
</comment>
<accession>A0A1F6WGW2</accession>
<evidence type="ECO:0008006" key="11">
    <source>
        <dbReference type="Google" id="ProtNLM"/>
    </source>
</evidence>
<feature type="transmembrane region" description="Helical" evidence="8">
    <location>
        <begin position="218"/>
        <end position="246"/>
    </location>
</feature>
<feature type="transmembrane region" description="Helical" evidence="8">
    <location>
        <begin position="64"/>
        <end position="86"/>
    </location>
</feature>
<feature type="transmembrane region" description="Helical" evidence="8">
    <location>
        <begin position="35"/>
        <end position="52"/>
    </location>
</feature>
<comment type="subcellular location">
    <subcellularLocation>
        <location evidence="1">Cell membrane</location>
        <topology evidence="1">Multi-pass membrane protein</topology>
    </subcellularLocation>
</comment>
<feature type="transmembrane region" description="Helical" evidence="8">
    <location>
        <begin position="294"/>
        <end position="317"/>
    </location>
</feature>
<feature type="transmembrane region" description="Helical" evidence="8">
    <location>
        <begin position="266"/>
        <end position="287"/>
    </location>
</feature>
<evidence type="ECO:0000256" key="7">
    <source>
        <dbReference type="ARBA" id="ARBA00023136"/>
    </source>
</evidence>
<evidence type="ECO:0000256" key="2">
    <source>
        <dbReference type="ARBA" id="ARBA00009773"/>
    </source>
</evidence>
<feature type="transmembrane region" description="Helical" evidence="8">
    <location>
        <begin position="323"/>
        <end position="342"/>
    </location>
</feature>
<gene>
    <name evidence="9" type="ORF">A3B93_02575</name>
</gene>